<keyword evidence="8" id="KW-0949">S-adenosyl-L-methionine</keyword>
<dbReference type="InterPro" id="IPR046887">
    <property type="entry name" value="RsmE_PUA-like"/>
</dbReference>
<organism evidence="13">
    <name type="scientific">marine metagenome</name>
    <dbReference type="NCBI Taxonomy" id="408172"/>
    <lineage>
        <taxon>unclassified sequences</taxon>
        <taxon>metagenomes</taxon>
        <taxon>ecological metagenomes</taxon>
    </lineage>
</organism>
<dbReference type="InterPro" id="IPR015947">
    <property type="entry name" value="PUA-like_sf"/>
</dbReference>
<comment type="similarity">
    <text evidence="2">Belongs to the RNA methyltransferase RsmE family.</text>
</comment>
<dbReference type="SUPFAM" id="SSF88697">
    <property type="entry name" value="PUA domain-like"/>
    <property type="match status" value="1"/>
</dbReference>
<sequence length="95" mass="10558">VNGDTFVLDQEESLHASRVLRLKPNDEICLLDGTGTGFHAMIKSVMHDRVSGVIREKKQGLGENKISIILAPAMIKRDRFETLLEKATELGVNEI</sequence>
<dbReference type="GO" id="GO:0005737">
    <property type="term" value="C:cytoplasm"/>
    <property type="evidence" value="ECO:0007669"/>
    <property type="project" value="UniProtKB-SubCell"/>
</dbReference>
<evidence type="ECO:0000256" key="8">
    <source>
        <dbReference type="ARBA" id="ARBA00022691"/>
    </source>
</evidence>
<evidence type="ECO:0000313" key="13">
    <source>
        <dbReference type="EMBL" id="SVC96602.1"/>
    </source>
</evidence>
<protein>
    <recommendedName>
        <fullName evidence="3">16S rRNA (uracil(1498)-N(3))-methyltransferase</fullName>
        <ecNumber evidence="3">2.1.1.193</ecNumber>
    </recommendedName>
</protein>
<evidence type="ECO:0000256" key="9">
    <source>
        <dbReference type="ARBA" id="ARBA00025699"/>
    </source>
</evidence>
<feature type="non-terminal residue" evidence="13">
    <location>
        <position position="1"/>
    </location>
</feature>
<dbReference type="PANTHER" id="PTHR30027">
    <property type="entry name" value="RIBOSOMAL RNA SMALL SUBUNIT METHYLTRANSFERASE E"/>
    <property type="match status" value="1"/>
</dbReference>
<comment type="catalytic activity">
    <reaction evidence="10">
        <text>uridine(1498) in 16S rRNA + S-adenosyl-L-methionine = N(3)-methyluridine(1498) in 16S rRNA + S-adenosyl-L-homocysteine + H(+)</text>
        <dbReference type="Rhea" id="RHEA:42920"/>
        <dbReference type="Rhea" id="RHEA-COMP:10283"/>
        <dbReference type="Rhea" id="RHEA-COMP:10284"/>
        <dbReference type="ChEBI" id="CHEBI:15378"/>
        <dbReference type="ChEBI" id="CHEBI:57856"/>
        <dbReference type="ChEBI" id="CHEBI:59789"/>
        <dbReference type="ChEBI" id="CHEBI:65315"/>
        <dbReference type="ChEBI" id="CHEBI:74502"/>
        <dbReference type="EC" id="2.1.1.193"/>
    </reaction>
</comment>
<dbReference type="EMBL" id="UINC01121440">
    <property type="protein sequence ID" value="SVC96602.1"/>
    <property type="molecule type" value="Genomic_DNA"/>
</dbReference>
<evidence type="ECO:0000256" key="4">
    <source>
        <dbReference type="ARBA" id="ARBA00022490"/>
    </source>
</evidence>
<keyword evidence="5" id="KW-0698">rRNA processing</keyword>
<evidence type="ECO:0000256" key="2">
    <source>
        <dbReference type="ARBA" id="ARBA00005528"/>
    </source>
</evidence>
<comment type="subcellular location">
    <subcellularLocation>
        <location evidence="1">Cytoplasm</location>
    </subcellularLocation>
</comment>
<evidence type="ECO:0000259" key="11">
    <source>
        <dbReference type="Pfam" id="PF04452"/>
    </source>
</evidence>
<evidence type="ECO:0000259" key="12">
    <source>
        <dbReference type="Pfam" id="PF20260"/>
    </source>
</evidence>
<dbReference type="GO" id="GO:0070475">
    <property type="term" value="P:rRNA base methylation"/>
    <property type="evidence" value="ECO:0007669"/>
    <property type="project" value="TreeGrafter"/>
</dbReference>
<dbReference type="Pfam" id="PF04452">
    <property type="entry name" value="Methyltrans_RNA"/>
    <property type="match status" value="1"/>
</dbReference>
<evidence type="ECO:0000256" key="6">
    <source>
        <dbReference type="ARBA" id="ARBA00022603"/>
    </source>
</evidence>
<dbReference type="PANTHER" id="PTHR30027:SF3">
    <property type="entry name" value="16S RRNA (URACIL(1498)-N(3))-METHYLTRANSFERASE"/>
    <property type="match status" value="1"/>
</dbReference>
<evidence type="ECO:0000256" key="5">
    <source>
        <dbReference type="ARBA" id="ARBA00022552"/>
    </source>
</evidence>
<keyword evidence="7" id="KW-0808">Transferase</keyword>
<dbReference type="InterPro" id="IPR006700">
    <property type="entry name" value="RsmE"/>
</dbReference>
<feature type="non-terminal residue" evidence="13">
    <location>
        <position position="95"/>
    </location>
</feature>
<dbReference type="Pfam" id="PF20260">
    <property type="entry name" value="PUA_4"/>
    <property type="match status" value="1"/>
</dbReference>
<dbReference type="NCBIfam" id="TIGR00046">
    <property type="entry name" value="RsmE family RNA methyltransferase"/>
    <property type="match status" value="1"/>
</dbReference>
<gene>
    <name evidence="13" type="ORF">METZ01_LOCUS349456</name>
</gene>
<feature type="domain" description="Ribosomal RNA small subunit methyltransferase E PUA-like" evidence="12">
    <location>
        <begin position="8"/>
        <end position="54"/>
    </location>
</feature>
<keyword evidence="6" id="KW-0489">Methyltransferase</keyword>
<comment type="function">
    <text evidence="9">Specifically methylates the N3 position of the uracil ring of uridine 1498 (m3U1498) in 16S rRNA. Acts on the fully assembled 30S ribosomal subunit.</text>
</comment>
<proteinExistence type="inferred from homology"/>
<name>A0A382RHA3_9ZZZZ</name>
<evidence type="ECO:0000256" key="1">
    <source>
        <dbReference type="ARBA" id="ARBA00004496"/>
    </source>
</evidence>
<dbReference type="Gene3D" id="3.40.1280.10">
    <property type="match status" value="1"/>
</dbReference>
<feature type="domain" description="Ribosomal RNA small subunit methyltransferase E methyltransferase" evidence="11">
    <location>
        <begin position="63"/>
        <end position="95"/>
    </location>
</feature>
<dbReference type="InterPro" id="IPR029028">
    <property type="entry name" value="Alpha/beta_knot_MTases"/>
</dbReference>
<reference evidence="13" key="1">
    <citation type="submission" date="2018-05" db="EMBL/GenBank/DDBJ databases">
        <authorList>
            <person name="Lanie J.A."/>
            <person name="Ng W.-L."/>
            <person name="Kazmierczak K.M."/>
            <person name="Andrzejewski T.M."/>
            <person name="Davidsen T.M."/>
            <person name="Wayne K.J."/>
            <person name="Tettelin H."/>
            <person name="Glass J.I."/>
            <person name="Rusch D."/>
            <person name="Podicherti R."/>
            <person name="Tsui H.-C.T."/>
            <person name="Winkler M.E."/>
        </authorList>
    </citation>
    <scope>NUCLEOTIDE SEQUENCE</scope>
</reference>
<dbReference type="EC" id="2.1.1.193" evidence="3"/>
<dbReference type="GO" id="GO:0070042">
    <property type="term" value="F:rRNA (uridine-N3-)-methyltransferase activity"/>
    <property type="evidence" value="ECO:0007669"/>
    <property type="project" value="TreeGrafter"/>
</dbReference>
<accession>A0A382RHA3</accession>
<dbReference type="SUPFAM" id="SSF75217">
    <property type="entry name" value="alpha/beta knot"/>
    <property type="match status" value="1"/>
</dbReference>
<evidence type="ECO:0000256" key="10">
    <source>
        <dbReference type="ARBA" id="ARBA00047944"/>
    </source>
</evidence>
<evidence type="ECO:0000256" key="7">
    <source>
        <dbReference type="ARBA" id="ARBA00022679"/>
    </source>
</evidence>
<evidence type="ECO:0000256" key="3">
    <source>
        <dbReference type="ARBA" id="ARBA00012328"/>
    </source>
</evidence>
<dbReference type="InterPro" id="IPR046886">
    <property type="entry name" value="RsmE_MTase_dom"/>
</dbReference>
<keyword evidence="4" id="KW-0963">Cytoplasm</keyword>
<dbReference type="AlphaFoldDB" id="A0A382RHA3"/>
<dbReference type="InterPro" id="IPR029026">
    <property type="entry name" value="tRNA_m1G_MTases_N"/>
</dbReference>